<evidence type="ECO:0008006" key="3">
    <source>
        <dbReference type="Google" id="ProtNLM"/>
    </source>
</evidence>
<reference evidence="2" key="1">
    <citation type="journal article" date="2017" name="Nat. Commun.">
        <title>The asparagus genome sheds light on the origin and evolution of a young Y chromosome.</title>
        <authorList>
            <person name="Harkess A."/>
            <person name="Zhou J."/>
            <person name="Xu C."/>
            <person name="Bowers J.E."/>
            <person name="Van der Hulst R."/>
            <person name="Ayyampalayam S."/>
            <person name="Mercati F."/>
            <person name="Riccardi P."/>
            <person name="McKain M.R."/>
            <person name="Kakrana A."/>
            <person name="Tang H."/>
            <person name="Ray J."/>
            <person name="Groenendijk J."/>
            <person name="Arikit S."/>
            <person name="Mathioni S.M."/>
            <person name="Nakano M."/>
            <person name="Shan H."/>
            <person name="Telgmann-Rauber A."/>
            <person name="Kanno A."/>
            <person name="Yue Z."/>
            <person name="Chen H."/>
            <person name="Li W."/>
            <person name="Chen Y."/>
            <person name="Xu X."/>
            <person name="Zhang Y."/>
            <person name="Luo S."/>
            <person name="Chen H."/>
            <person name="Gao J."/>
            <person name="Mao Z."/>
            <person name="Pires J.C."/>
            <person name="Luo M."/>
            <person name="Kudrna D."/>
            <person name="Wing R.A."/>
            <person name="Meyers B.C."/>
            <person name="Yi K."/>
            <person name="Kong H."/>
            <person name="Lavrijsen P."/>
            <person name="Sunseri F."/>
            <person name="Falavigna A."/>
            <person name="Ye Y."/>
            <person name="Leebens-Mack J.H."/>
            <person name="Chen G."/>
        </authorList>
    </citation>
    <scope>NUCLEOTIDE SEQUENCE [LARGE SCALE GENOMIC DNA]</scope>
    <source>
        <strain evidence="2">cv. DH0086</strain>
    </source>
</reference>
<protein>
    <recommendedName>
        <fullName evidence="3">GTD-binding domain-containing protein</fullName>
    </recommendedName>
</protein>
<keyword evidence="2" id="KW-1185">Reference proteome</keyword>
<accession>A0A5P1E8A9</accession>
<dbReference type="AlphaFoldDB" id="A0A5P1E8A9"/>
<sequence>MPASSKAFEATWLRQELDESNRKAGRLDEALQERDHAKAQVEVEKQVAVHARYQLDEEYAALVKLQGEVAHLQKCPYRPWPKGHKCSTSWRRLRAIAEENHEGGIPGPYWIKTEVAIALT</sequence>
<evidence type="ECO:0000313" key="2">
    <source>
        <dbReference type="Proteomes" id="UP000243459"/>
    </source>
</evidence>
<organism evidence="1 2">
    <name type="scientific">Asparagus officinalis</name>
    <name type="common">Garden asparagus</name>
    <dbReference type="NCBI Taxonomy" id="4686"/>
    <lineage>
        <taxon>Eukaryota</taxon>
        <taxon>Viridiplantae</taxon>
        <taxon>Streptophyta</taxon>
        <taxon>Embryophyta</taxon>
        <taxon>Tracheophyta</taxon>
        <taxon>Spermatophyta</taxon>
        <taxon>Magnoliopsida</taxon>
        <taxon>Liliopsida</taxon>
        <taxon>Asparagales</taxon>
        <taxon>Asparagaceae</taxon>
        <taxon>Asparagoideae</taxon>
        <taxon>Asparagus</taxon>
    </lineage>
</organism>
<dbReference type="Proteomes" id="UP000243459">
    <property type="component" value="Chromosome 9"/>
</dbReference>
<proteinExistence type="predicted"/>
<gene>
    <name evidence="1" type="ORF">A4U43_C09F16770</name>
</gene>
<evidence type="ECO:0000313" key="1">
    <source>
        <dbReference type="EMBL" id="ONK58800.1"/>
    </source>
</evidence>
<dbReference type="EMBL" id="CM007389">
    <property type="protein sequence ID" value="ONK58800.1"/>
    <property type="molecule type" value="Genomic_DNA"/>
</dbReference>
<dbReference type="Gramene" id="ONK58800">
    <property type="protein sequence ID" value="ONK58800"/>
    <property type="gene ID" value="A4U43_C09F16770"/>
</dbReference>
<name>A0A5P1E8A9_ASPOF</name>